<dbReference type="Proteomes" id="UP000182045">
    <property type="component" value="Unassembled WGS sequence"/>
</dbReference>
<keyword evidence="12" id="KW-1185">Reference proteome</keyword>
<dbReference type="STRING" id="1666912.Ga0058931_2697"/>
<dbReference type="InterPro" id="IPR009056">
    <property type="entry name" value="Cyt_c-like_dom"/>
</dbReference>
<feature type="domain" description="Cytochrome c" evidence="8">
    <location>
        <begin position="156"/>
        <end position="255"/>
    </location>
</feature>
<name>A0A0P7WL41_9RHOB</name>
<keyword evidence="3 6" id="KW-0479">Metal-binding</keyword>
<dbReference type="EMBL" id="LJSG01000013">
    <property type="protein sequence ID" value="KPP91525.1"/>
    <property type="molecule type" value="Genomic_DNA"/>
</dbReference>
<dbReference type="Gene3D" id="1.10.760.10">
    <property type="entry name" value="Cytochrome c-like domain"/>
    <property type="match status" value="1"/>
</dbReference>
<dbReference type="Proteomes" id="UP000050413">
    <property type="component" value="Unassembled WGS sequence"/>
</dbReference>
<gene>
    <name evidence="9" type="ORF">Ga0058931_2697</name>
    <name evidence="10" type="ORF">HLUCCA05_00015</name>
</gene>
<dbReference type="SUPFAM" id="SSF46626">
    <property type="entry name" value="Cytochrome c"/>
    <property type="match status" value="1"/>
</dbReference>
<keyword evidence="5 6" id="KW-0408">Iron</keyword>
<evidence type="ECO:0000313" key="12">
    <source>
        <dbReference type="Proteomes" id="UP000182045"/>
    </source>
</evidence>
<dbReference type="GO" id="GO:0046872">
    <property type="term" value="F:metal ion binding"/>
    <property type="evidence" value="ECO:0007669"/>
    <property type="project" value="UniProtKB-KW"/>
</dbReference>
<sequence>MPPRKDPIESMSPAEKLLRVGVIGGTALLLVLATVSSFRDGPGQNGAPQVAEAPAAEEDDSEEAASADDAPEPAPEDEEESVETAEAEPEAEADAEAEEETASAEDDAARGDEDSEVETAEAEDDSAQAETASAEAPAEESGSDNWLEESPLLASADIDAGESAFRQCSACHQYNAERNAGGPHLVGIVGREVAAVENWRYSDALQDAGGVWTPERLEEWLTNPDDYLPGNRMAYPGVRDEQERIDIIGFLAAQADG</sequence>
<evidence type="ECO:0000256" key="1">
    <source>
        <dbReference type="ARBA" id="ARBA00022448"/>
    </source>
</evidence>
<evidence type="ECO:0000259" key="8">
    <source>
        <dbReference type="PROSITE" id="PS51007"/>
    </source>
</evidence>
<protein>
    <submittedName>
        <fullName evidence="9">Cytochrome c2</fullName>
    </submittedName>
    <submittedName>
        <fullName evidence="10">Monoheme cytochrome c</fullName>
    </submittedName>
</protein>
<dbReference type="OrthoDB" id="9805828at2"/>
<keyword evidence="2 6" id="KW-0349">Heme</keyword>
<dbReference type="PANTHER" id="PTHR11961">
    <property type="entry name" value="CYTOCHROME C"/>
    <property type="match status" value="1"/>
</dbReference>
<evidence type="ECO:0000256" key="4">
    <source>
        <dbReference type="ARBA" id="ARBA00022982"/>
    </source>
</evidence>
<evidence type="ECO:0000256" key="5">
    <source>
        <dbReference type="ARBA" id="ARBA00023004"/>
    </source>
</evidence>
<feature type="compositionally biased region" description="Acidic residues" evidence="7">
    <location>
        <begin position="113"/>
        <end position="127"/>
    </location>
</feature>
<dbReference type="GO" id="GO:0009055">
    <property type="term" value="F:electron transfer activity"/>
    <property type="evidence" value="ECO:0007669"/>
    <property type="project" value="InterPro"/>
</dbReference>
<evidence type="ECO:0000313" key="10">
    <source>
        <dbReference type="EMBL" id="KPP91525.1"/>
    </source>
</evidence>
<evidence type="ECO:0000256" key="6">
    <source>
        <dbReference type="PROSITE-ProRule" id="PRU00433"/>
    </source>
</evidence>
<dbReference type="PROSITE" id="PS51007">
    <property type="entry name" value="CYTC"/>
    <property type="match status" value="1"/>
</dbReference>
<accession>A0A0P7WL41</accession>
<evidence type="ECO:0000256" key="7">
    <source>
        <dbReference type="SAM" id="MobiDB-lite"/>
    </source>
</evidence>
<dbReference type="AlphaFoldDB" id="A0A0P7WL41"/>
<comment type="caution">
    <text evidence="10">The sequence shown here is derived from an EMBL/GenBank/DDBJ whole genome shotgun (WGS) entry which is preliminary data.</text>
</comment>
<keyword evidence="1" id="KW-0813">Transport</keyword>
<reference evidence="9 12" key="2">
    <citation type="submission" date="2016-01" db="EMBL/GenBank/DDBJ databases">
        <authorList>
            <person name="Varghese N."/>
        </authorList>
    </citation>
    <scope>NUCLEOTIDE SEQUENCE [LARGE SCALE GENOMIC DNA]</scope>
    <source>
        <strain evidence="9 12">HL-91</strain>
    </source>
</reference>
<evidence type="ECO:0000313" key="9">
    <source>
        <dbReference type="EMBL" id="CUX82976.1"/>
    </source>
</evidence>
<dbReference type="PRINTS" id="PR00604">
    <property type="entry name" value="CYTCHRMECIAB"/>
</dbReference>
<dbReference type="InterPro" id="IPR036909">
    <property type="entry name" value="Cyt_c-like_dom_sf"/>
</dbReference>
<organism evidence="10 11">
    <name type="scientific">Roseibaca calidilacus</name>
    <dbReference type="NCBI Taxonomy" id="1666912"/>
    <lineage>
        <taxon>Bacteria</taxon>
        <taxon>Pseudomonadati</taxon>
        <taxon>Pseudomonadota</taxon>
        <taxon>Alphaproteobacteria</taxon>
        <taxon>Rhodobacterales</taxon>
        <taxon>Paracoccaceae</taxon>
        <taxon>Roseinatronobacter</taxon>
    </lineage>
</organism>
<dbReference type="EMBL" id="FBYC01000004">
    <property type="protein sequence ID" value="CUX82976.1"/>
    <property type="molecule type" value="Genomic_DNA"/>
</dbReference>
<dbReference type="GO" id="GO:0020037">
    <property type="term" value="F:heme binding"/>
    <property type="evidence" value="ECO:0007669"/>
    <property type="project" value="InterPro"/>
</dbReference>
<evidence type="ECO:0000256" key="3">
    <source>
        <dbReference type="ARBA" id="ARBA00022723"/>
    </source>
</evidence>
<reference evidence="10 11" key="1">
    <citation type="submission" date="2015-09" db="EMBL/GenBank/DDBJ databases">
        <title>Identification and resolution of microdiversity through metagenomic sequencing of parallel consortia.</title>
        <authorList>
            <person name="Nelson W.C."/>
            <person name="Romine M.F."/>
            <person name="Lindemann S.R."/>
        </authorList>
    </citation>
    <scope>NUCLEOTIDE SEQUENCE [LARGE SCALE GENOMIC DNA]</scope>
    <source>
        <strain evidence="10">HL-91</strain>
    </source>
</reference>
<evidence type="ECO:0000256" key="2">
    <source>
        <dbReference type="ARBA" id="ARBA00022617"/>
    </source>
</evidence>
<feature type="region of interest" description="Disordered" evidence="7">
    <location>
        <begin position="38"/>
        <end position="155"/>
    </location>
</feature>
<dbReference type="InterPro" id="IPR002327">
    <property type="entry name" value="Cyt_c_1A/1B"/>
</dbReference>
<proteinExistence type="predicted"/>
<evidence type="ECO:0000313" key="11">
    <source>
        <dbReference type="Proteomes" id="UP000050413"/>
    </source>
</evidence>
<feature type="compositionally biased region" description="Acidic residues" evidence="7">
    <location>
        <begin position="55"/>
        <end position="106"/>
    </location>
</feature>
<keyword evidence="4" id="KW-0249">Electron transport</keyword>